<evidence type="ECO:0000256" key="1">
    <source>
        <dbReference type="ARBA" id="ARBA00001974"/>
    </source>
</evidence>
<evidence type="ECO:0000313" key="10">
    <source>
        <dbReference type="Proteomes" id="UP000182938"/>
    </source>
</evidence>
<dbReference type="EMBL" id="CP013290">
    <property type="protein sequence ID" value="APH02425.1"/>
    <property type="molecule type" value="Genomic_DNA"/>
</dbReference>
<organism evidence="9 10">
    <name type="scientific">Janibacter indicus</name>
    <dbReference type="NCBI Taxonomy" id="857417"/>
    <lineage>
        <taxon>Bacteria</taxon>
        <taxon>Bacillati</taxon>
        <taxon>Actinomycetota</taxon>
        <taxon>Actinomycetes</taxon>
        <taxon>Micrococcales</taxon>
        <taxon>Intrasporangiaceae</taxon>
        <taxon>Janibacter</taxon>
    </lineage>
</organism>
<protein>
    <submittedName>
        <fullName evidence="9">Acyl-CoA dehydrogenase</fullName>
    </submittedName>
</protein>
<dbReference type="KEGG" id="jte:ASJ30_13540"/>
<evidence type="ECO:0000259" key="7">
    <source>
        <dbReference type="Pfam" id="PF00441"/>
    </source>
</evidence>
<dbReference type="Gene3D" id="1.20.140.10">
    <property type="entry name" value="Butyryl-CoA Dehydrogenase, subunit A, domain 3"/>
    <property type="match status" value="1"/>
</dbReference>
<dbReference type="GO" id="GO:0016627">
    <property type="term" value="F:oxidoreductase activity, acting on the CH-CH group of donors"/>
    <property type="evidence" value="ECO:0007669"/>
    <property type="project" value="InterPro"/>
</dbReference>
<keyword evidence="4 6" id="KW-0274">FAD</keyword>
<dbReference type="Gene3D" id="2.40.110.10">
    <property type="entry name" value="Butyryl-CoA Dehydrogenase, subunit A, domain 2"/>
    <property type="match status" value="1"/>
</dbReference>
<dbReference type="InterPro" id="IPR006091">
    <property type="entry name" value="Acyl-CoA_Oxase/DH_mid-dom"/>
</dbReference>
<dbReference type="PANTHER" id="PTHR43292:SF3">
    <property type="entry name" value="ACYL-COA DEHYDROGENASE FADE29"/>
    <property type="match status" value="1"/>
</dbReference>
<dbReference type="InterPro" id="IPR009075">
    <property type="entry name" value="AcylCo_DH/oxidase_C"/>
</dbReference>
<comment type="similarity">
    <text evidence="2 6">Belongs to the acyl-CoA dehydrogenase family.</text>
</comment>
<dbReference type="GO" id="GO:0005886">
    <property type="term" value="C:plasma membrane"/>
    <property type="evidence" value="ECO:0007669"/>
    <property type="project" value="TreeGrafter"/>
</dbReference>
<feature type="domain" description="Acyl-CoA oxidase/dehydrogenase middle" evidence="8">
    <location>
        <begin position="135"/>
        <end position="227"/>
    </location>
</feature>
<dbReference type="GO" id="GO:0050660">
    <property type="term" value="F:flavin adenine dinucleotide binding"/>
    <property type="evidence" value="ECO:0007669"/>
    <property type="project" value="InterPro"/>
</dbReference>
<keyword evidence="5 6" id="KW-0560">Oxidoreductase</keyword>
<dbReference type="FunFam" id="2.40.110.10:FF:000011">
    <property type="entry name" value="Acyl-CoA dehydrogenase FadE34"/>
    <property type="match status" value="1"/>
</dbReference>
<dbReference type="RefSeq" id="WP_072625568.1">
    <property type="nucleotide sequence ID" value="NZ_CP013290.1"/>
</dbReference>
<keyword evidence="10" id="KW-1185">Reference proteome</keyword>
<dbReference type="InterPro" id="IPR009100">
    <property type="entry name" value="AcylCoA_DH/oxidase_NM_dom_sf"/>
</dbReference>
<name>A0A1L3MJ44_9MICO</name>
<comment type="cofactor">
    <cofactor evidence="1 6">
        <name>FAD</name>
        <dbReference type="ChEBI" id="CHEBI:57692"/>
    </cofactor>
</comment>
<evidence type="ECO:0000256" key="4">
    <source>
        <dbReference type="ARBA" id="ARBA00022827"/>
    </source>
</evidence>
<accession>A0A1L3MJ44</accession>
<dbReference type="Pfam" id="PF00441">
    <property type="entry name" value="Acyl-CoA_dh_1"/>
    <property type="match status" value="1"/>
</dbReference>
<dbReference type="Pfam" id="PF02770">
    <property type="entry name" value="Acyl-CoA_dh_M"/>
    <property type="match status" value="1"/>
</dbReference>
<reference evidence="9 10" key="1">
    <citation type="submission" date="2015-11" db="EMBL/GenBank/DDBJ databases">
        <authorList>
            <person name="Zhang Y."/>
            <person name="Guo Z."/>
        </authorList>
    </citation>
    <scope>NUCLEOTIDE SEQUENCE [LARGE SCALE GENOMIC DNA]</scope>
    <source>
        <strain evidence="9 10">YFY001</strain>
    </source>
</reference>
<dbReference type="SUPFAM" id="SSF47203">
    <property type="entry name" value="Acyl-CoA dehydrogenase C-terminal domain-like"/>
    <property type="match status" value="1"/>
</dbReference>
<dbReference type="SUPFAM" id="SSF56645">
    <property type="entry name" value="Acyl-CoA dehydrogenase NM domain-like"/>
    <property type="match status" value="1"/>
</dbReference>
<dbReference type="Proteomes" id="UP000182938">
    <property type="component" value="Chromosome"/>
</dbReference>
<dbReference type="InterPro" id="IPR036250">
    <property type="entry name" value="AcylCo_DH-like_C"/>
</dbReference>
<dbReference type="InterPro" id="IPR052161">
    <property type="entry name" value="Mycobact_Acyl-CoA_DH"/>
</dbReference>
<dbReference type="Gene3D" id="1.10.540.10">
    <property type="entry name" value="Acyl-CoA dehydrogenase/oxidase, N-terminal domain"/>
    <property type="match status" value="1"/>
</dbReference>
<dbReference type="InterPro" id="IPR037069">
    <property type="entry name" value="AcylCoA_DH/ox_N_sf"/>
</dbReference>
<feature type="domain" description="Acyl-CoA dehydrogenase/oxidase C-terminal" evidence="7">
    <location>
        <begin position="239"/>
        <end position="386"/>
    </location>
</feature>
<dbReference type="AlphaFoldDB" id="A0A1L3MJ44"/>
<evidence type="ECO:0000256" key="3">
    <source>
        <dbReference type="ARBA" id="ARBA00022630"/>
    </source>
</evidence>
<gene>
    <name evidence="9" type="ORF">ASJ30_13540</name>
</gene>
<evidence type="ECO:0000256" key="5">
    <source>
        <dbReference type="ARBA" id="ARBA00023002"/>
    </source>
</evidence>
<keyword evidence="3 6" id="KW-0285">Flavoprotein</keyword>
<proteinExistence type="inferred from homology"/>
<evidence type="ECO:0000313" key="9">
    <source>
        <dbReference type="EMBL" id="APH02425.1"/>
    </source>
</evidence>
<dbReference type="InterPro" id="IPR046373">
    <property type="entry name" value="Acyl-CoA_Oxase/DH_mid-dom_sf"/>
</dbReference>
<sequence>MTGYALVETSYPSDLEGYRLALRRHLASDPHLDRFRGRHHVSTEERISTDAELMSALAGTGGWNLYGWPQQIGGLGGDERHRGILYDELSRAGLPVPEPHLLLETLCPAVTRFAPHLTERYAPAYLRGKEWWGQCFSEPEAGSDLAALRTRARREGDHYVVSGQKLWTSHGATATRLVVLVRTGTTESRHRGLSMIMLDVDSPGVTVRPIALASGDNELAEIFFDDVVVPADHLIGEEGQGWTVAMFLLQYERAMYAWQSASVALRRITELRDLVTSLPGPPPDGARRRIGAVYVDIVTLRARSSHTVRRLAAGETVGPEASVDKVLLAAAEQGLNDLARDLLGPHFLLSNRPEVQAWRAEWWYSRSATILGGSSEVQRTILADHVLGLPKEHQR</sequence>
<evidence type="ECO:0000256" key="6">
    <source>
        <dbReference type="RuleBase" id="RU362125"/>
    </source>
</evidence>
<evidence type="ECO:0000259" key="8">
    <source>
        <dbReference type="Pfam" id="PF02770"/>
    </source>
</evidence>
<evidence type="ECO:0000256" key="2">
    <source>
        <dbReference type="ARBA" id="ARBA00009347"/>
    </source>
</evidence>
<dbReference type="PANTHER" id="PTHR43292">
    <property type="entry name" value="ACYL-COA DEHYDROGENASE"/>
    <property type="match status" value="1"/>
</dbReference>